<sequence length="388" mass="45858">MEKILIITNADMSLQSGNVVLITRRAQEMYNQYNIETTCVIVKRRYEQQINHSIKGIEFVVNEDSTFIQKFILDNKPIKVIFYGIGAYSYINIVKMTLGEMKIKSKLLLDVQGALEEGIEYSNPRNYFKNYIKYLVKKRIFKRSLEKTDGAFVVSDEMEQYCKKISNKNDFITYKIRCGINEVLTTEERINWRVETRRILGVNDNTVVFAFSGYRMPWQKIDEIIKLFKEYDSKYDNVFFAFFCNVDEPFLELVKQSFPKENFIVKFLNFDEYFKYLCACDVGFLLRDYNTTNKVAFPNKFSDYLNAGLILAIHNSIPEPFRILKENNVEFLDVEKPELNLKNILNRQNDIVNFYKKIEKICNNELMYSSQISKLKLIEVDERKEGHC</sequence>
<dbReference type="EMBL" id="AKKV01000042">
    <property type="protein sequence ID" value="EIT83974.1"/>
    <property type="molecule type" value="Genomic_DNA"/>
</dbReference>
<organism evidence="1 2">
    <name type="scientific">Fictibacillus macauensis ZFHKF-1</name>
    <dbReference type="NCBI Taxonomy" id="1196324"/>
    <lineage>
        <taxon>Bacteria</taxon>
        <taxon>Bacillati</taxon>
        <taxon>Bacillota</taxon>
        <taxon>Bacilli</taxon>
        <taxon>Bacillales</taxon>
        <taxon>Fictibacillaceae</taxon>
        <taxon>Fictibacillus</taxon>
    </lineage>
</organism>
<dbReference type="STRING" id="1196324.A374_18104"/>
<dbReference type="OrthoDB" id="9790710at2"/>
<dbReference type="AlphaFoldDB" id="I8AF60"/>
<evidence type="ECO:0000313" key="2">
    <source>
        <dbReference type="Proteomes" id="UP000004080"/>
    </source>
</evidence>
<protein>
    <recommendedName>
        <fullName evidence="3">Glycosyltransferase</fullName>
    </recommendedName>
</protein>
<proteinExistence type="predicted"/>
<comment type="caution">
    <text evidence="1">The sequence shown here is derived from an EMBL/GenBank/DDBJ whole genome shotgun (WGS) entry which is preliminary data.</text>
</comment>
<dbReference type="Gene3D" id="3.40.50.2000">
    <property type="entry name" value="Glycogen Phosphorylase B"/>
    <property type="match status" value="1"/>
</dbReference>
<dbReference type="RefSeq" id="WP_007203690.1">
    <property type="nucleotide sequence ID" value="NZ_AKKV01000042.1"/>
</dbReference>
<dbReference type="Proteomes" id="UP000004080">
    <property type="component" value="Unassembled WGS sequence"/>
</dbReference>
<dbReference type="SUPFAM" id="SSF53756">
    <property type="entry name" value="UDP-Glycosyltransferase/glycogen phosphorylase"/>
    <property type="match status" value="1"/>
</dbReference>
<reference evidence="1 2" key="1">
    <citation type="journal article" date="2012" name="J. Bacteriol.">
        <title>Genome of Bacillus macauensis ZFHKF-1, a Long-Chain-Forming Bacterium.</title>
        <authorList>
            <person name="Cai L."/>
            <person name="Zhang T."/>
        </authorList>
    </citation>
    <scope>NUCLEOTIDE SEQUENCE [LARGE SCALE GENOMIC DNA]</scope>
    <source>
        <strain evidence="1 2">ZFHKF-1</strain>
    </source>
</reference>
<evidence type="ECO:0008006" key="3">
    <source>
        <dbReference type="Google" id="ProtNLM"/>
    </source>
</evidence>
<gene>
    <name evidence="1" type="ORF">A374_18104</name>
</gene>
<keyword evidence="2" id="KW-1185">Reference proteome</keyword>
<name>I8AF60_9BACL</name>
<evidence type="ECO:0000313" key="1">
    <source>
        <dbReference type="EMBL" id="EIT83974.1"/>
    </source>
</evidence>
<dbReference type="PATRIC" id="fig|1196324.3.peg.3693"/>
<accession>I8AF60</accession>
<dbReference type="eggNOG" id="COG0438">
    <property type="taxonomic scope" value="Bacteria"/>
</dbReference>